<accession>A0A4Q9LC97</accession>
<dbReference type="EMBL" id="PITJ01000036">
    <property type="protein sequence ID" value="TBU05216.1"/>
    <property type="molecule type" value="Genomic_DNA"/>
</dbReference>
<name>A0A4Q9LC97_9MICR</name>
<dbReference type="InterPro" id="IPR016024">
    <property type="entry name" value="ARM-type_fold"/>
</dbReference>
<proteinExistence type="inferred from homology"/>
<dbReference type="PANTHER" id="PTHR12097">
    <property type="entry name" value="SPLICING FACTOR 3B, SUBUNIT 1-RELATED"/>
    <property type="match status" value="1"/>
</dbReference>
<protein>
    <submittedName>
        <fullName evidence="3">Subunit of U2 snRNP spliceosome</fullName>
    </submittedName>
</protein>
<keyword evidence="2" id="KW-0507">mRNA processing</keyword>
<organism evidence="3 4">
    <name type="scientific">Hamiltosporidium tvaerminnensis</name>
    <dbReference type="NCBI Taxonomy" id="1176355"/>
    <lineage>
        <taxon>Eukaryota</taxon>
        <taxon>Fungi</taxon>
        <taxon>Fungi incertae sedis</taxon>
        <taxon>Microsporidia</taxon>
        <taxon>Dubosqiidae</taxon>
        <taxon>Hamiltosporidium</taxon>
    </lineage>
</organism>
<dbReference type="VEuPathDB" id="MicrosporidiaDB:CWI37_0036p0010"/>
<dbReference type="GO" id="GO:0005681">
    <property type="term" value="C:spliceosomal complex"/>
    <property type="evidence" value="ECO:0007669"/>
    <property type="project" value="UniProtKB-KW"/>
</dbReference>
<evidence type="ECO:0000313" key="3">
    <source>
        <dbReference type="EMBL" id="TBU05216.1"/>
    </source>
</evidence>
<dbReference type="Gene3D" id="1.25.10.10">
    <property type="entry name" value="Leucine-rich Repeat Variant"/>
    <property type="match status" value="1"/>
</dbReference>
<dbReference type="SUPFAM" id="SSF48371">
    <property type="entry name" value="ARM repeat"/>
    <property type="match status" value="1"/>
</dbReference>
<dbReference type="AlphaFoldDB" id="A0A4Q9LC97"/>
<sequence>MKNGKSEFLIKVKKKDTKSEWEDEVEEVGVVEKISQTPRTTTQTKRMMWDQTPVGRIKNGNFDTICSYGLSSKWDLKPNSDKFFIKENVEFNLKEIIKIVPRDIFKVLEPPLWYLDNKKEENFITDLELPCYKAEDYQLFNQLILNIGSESFEIEILKNLICLKNGEKKEVKNAKKKLLKIYGKNKFLYEKITSILISSLLNDIEKLKYLEFSKILIEYSDECFFLKDFMIIMATFILGKYFRLHKICIEIFYLIFTKHDHNFVLLLFEDEIKCKNEIYTKNISFIIYLMINFYDLKSLTLFFKSLNKSKYNKANELLAEIFVQYTLKHRNIDFKFLVKVILKLLKKENEFLKVKGCEILNLAIYKSTDSDIFLDIIDYIFRECHNVSTKVFVNYLNVLATFREKFEIENFKIEIFFRINKLIYKRFYFEKCLEIYRKICLIIEKEDSFYFLQKHFKLILTTKKIKNLQLLSEKVLKNPKNINIVFEMYRNESEVVRNLISKVIVKIDDLYIGDVQMNDYFDCLNFSLSKNDIFTIKNLEILIKKSNYQYVWIKKFFEIFISEFIQRDYQIKIYGTQKVSKIIAFLEKDDILLLYSLLIENLKDENSEIFLESILNCLLKICQRKIQNTKELVLNLTILIKNRNKNVQENILKILKFLCKEESNECENIHSKEWLRIVYGIIDILDSPSKNIRVLASECIGYISINIGPQDILNILMNSLKTLDRNQRNTTCLAISILADYCGLFTVLPTLLTDYSIPESIIQHGILKSISMIFGRVNIKGRDYIPCLINIIEDSLSEKDIVHRQLGMICVKSIVLSCKSPNINQDLLIHLFNYVFPNIFETSVYLEDIFFQCMEVFCLKMDPLILIQYLVQGLFHPAKRVRNKYFKILEMVEKYRPDSFITAFSYDEDAFLNYEIF</sequence>
<keyword evidence="2" id="KW-0508">mRNA splicing</keyword>
<dbReference type="GO" id="GO:0000245">
    <property type="term" value="P:spliceosomal complex assembly"/>
    <property type="evidence" value="ECO:0007669"/>
    <property type="project" value="InterPro"/>
</dbReference>
<reference evidence="3 4" key="1">
    <citation type="submission" date="2017-12" db="EMBL/GenBank/DDBJ databases">
        <authorList>
            <person name="Pombert J.-F."/>
            <person name="Haag K.L."/>
            <person name="Ebert D."/>
        </authorList>
    </citation>
    <scope>NUCLEOTIDE SEQUENCE [LARGE SCALE GENOMIC DNA]</scope>
    <source>
        <strain evidence="3">FI-OER-3-3</strain>
    </source>
</reference>
<dbReference type="InterPro" id="IPR038737">
    <property type="entry name" value="SF3b_su1-like"/>
</dbReference>
<evidence type="ECO:0000313" key="4">
    <source>
        <dbReference type="Proteomes" id="UP000292362"/>
    </source>
</evidence>
<evidence type="ECO:0000256" key="1">
    <source>
        <dbReference type="ARBA" id="ARBA00005754"/>
    </source>
</evidence>
<dbReference type="Proteomes" id="UP000292362">
    <property type="component" value="Unassembled WGS sequence"/>
</dbReference>
<evidence type="ECO:0000256" key="2">
    <source>
        <dbReference type="ARBA" id="ARBA00022728"/>
    </source>
</evidence>
<dbReference type="GO" id="GO:0003729">
    <property type="term" value="F:mRNA binding"/>
    <property type="evidence" value="ECO:0007669"/>
    <property type="project" value="InterPro"/>
</dbReference>
<comment type="caution">
    <text evidence="3">The sequence shown here is derived from an EMBL/GenBank/DDBJ whole genome shotgun (WGS) entry which is preliminary data.</text>
</comment>
<comment type="similarity">
    <text evidence="1">Belongs to the SF3B1 family.</text>
</comment>
<keyword evidence="2" id="KW-0747">Spliceosome</keyword>
<gene>
    <name evidence="3" type="ORF">CWI37_0036p0010</name>
</gene>
<dbReference type="InterPro" id="IPR011989">
    <property type="entry name" value="ARM-like"/>
</dbReference>